<keyword evidence="7" id="KW-1185">Reference proteome</keyword>
<dbReference type="FunFam" id="2.60.300.12:FF:000002">
    <property type="entry name" value="Iron-sulfur cluster insertion protein ErpA"/>
    <property type="match status" value="1"/>
</dbReference>
<dbReference type="Pfam" id="PF01521">
    <property type="entry name" value="Fe-S_biosyn"/>
    <property type="match status" value="1"/>
</dbReference>
<comment type="cofactor">
    <cofactor evidence="4">
        <name>iron-sulfur cluster</name>
        <dbReference type="ChEBI" id="CHEBI:30408"/>
    </cofactor>
    <text evidence="4">Binds 1 iron-sulfur cluster per subunit.</text>
</comment>
<evidence type="ECO:0000313" key="7">
    <source>
        <dbReference type="Proteomes" id="UP000198908"/>
    </source>
</evidence>
<organism evidence="6 7">
    <name type="scientific">Paraburkholderia lycopersici</name>
    <dbReference type="NCBI Taxonomy" id="416944"/>
    <lineage>
        <taxon>Bacteria</taxon>
        <taxon>Pseudomonadati</taxon>
        <taxon>Pseudomonadota</taxon>
        <taxon>Betaproteobacteria</taxon>
        <taxon>Burkholderiales</taxon>
        <taxon>Burkholderiaceae</taxon>
        <taxon>Paraburkholderia</taxon>
    </lineage>
</organism>
<evidence type="ECO:0000256" key="2">
    <source>
        <dbReference type="ARBA" id="ARBA00023004"/>
    </source>
</evidence>
<feature type="binding site" evidence="4">
    <location>
        <position position="117"/>
    </location>
    <ligand>
        <name>iron-sulfur cluster</name>
        <dbReference type="ChEBI" id="CHEBI:30408"/>
    </ligand>
</feature>
<evidence type="ECO:0000313" key="6">
    <source>
        <dbReference type="EMBL" id="SDC76268.1"/>
    </source>
</evidence>
<dbReference type="InterPro" id="IPR035903">
    <property type="entry name" value="HesB-like_dom_sf"/>
</dbReference>
<dbReference type="SUPFAM" id="SSF89360">
    <property type="entry name" value="HesB-like domain"/>
    <property type="match status" value="1"/>
</dbReference>
<evidence type="ECO:0000256" key="3">
    <source>
        <dbReference type="ARBA" id="ARBA00023014"/>
    </source>
</evidence>
<dbReference type="STRING" id="416944.SAMN05421548_11056"/>
<dbReference type="PANTHER" id="PTHR43011:SF1">
    <property type="entry name" value="IRON-SULFUR CLUSTER ASSEMBLY 2 HOMOLOG, MITOCHONDRIAL"/>
    <property type="match status" value="1"/>
</dbReference>
<name>A0A1G6P8E5_9BURK</name>
<comment type="function">
    <text evidence="4">Required for insertion of 4Fe-4S clusters.</text>
</comment>
<dbReference type="GO" id="GO:0016226">
    <property type="term" value="P:iron-sulfur cluster assembly"/>
    <property type="evidence" value="ECO:0007669"/>
    <property type="project" value="UniProtKB-UniRule"/>
</dbReference>
<dbReference type="HAMAP" id="MF_01380">
    <property type="entry name" value="Fe_S_insert_ErpA"/>
    <property type="match status" value="1"/>
</dbReference>
<dbReference type="PANTHER" id="PTHR43011">
    <property type="entry name" value="IRON-SULFUR CLUSTER ASSEMBLY 2 HOMOLOG, MITOCHONDRIAL"/>
    <property type="match status" value="1"/>
</dbReference>
<feature type="domain" description="Core" evidence="5">
    <location>
        <begin position="20"/>
        <end position="120"/>
    </location>
</feature>
<dbReference type="GO" id="GO:0051539">
    <property type="term" value="F:4 iron, 4 sulfur cluster binding"/>
    <property type="evidence" value="ECO:0007669"/>
    <property type="project" value="TreeGrafter"/>
</dbReference>
<dbReference type="PROSITE" id="PS01152">
    <property type="entry name" value="HESB"/>
    <property type="match status" value="1"/>
</dbReference>
<dbReference type="AlphaFoldDB" id="A0A1G6P8E5"/>
<dbReference type="GO" id="GO:0005506">
    <property type="term" value="F:iron ion binding"/>
    <property type="evidence" value="ECO:0007669"/>
    <property type="project" value="UniProtKB-UniRule"/>
</dbReference>
<reference evidence="7" key="1">
    <citation type="submission" date="2016-09" db="EMBL/GenBank/DDBJ databases">
        <authorList>
            <person name="Varghese N."/>
            <person name="Submissions S."/>
        </authorList>
    </citation>
    <scope>NUCLEOTIDE SEQUENCE [LARGE SCALE GENOMIC DNA]</scope>
    <source>
        <strain evidence="7">TNe-862</strain>
    </source>
</reference>
<dbReference type="NCBIfam" id="TIGR00049">
    <property type="entry name" value="iron-sulfur cluster assembly accessory protein"/>
    <property type="match status" value="1"/>
</dbReference>
<sequence length="125" mass="13259">MMETLHPPVNAAPDTAPAFLDFTARAAAKVASLIAEQGNPQLKLRLYVSGGGCAGFQYGFSFDDQVADDDMQIVTDGVTLLIDAMSQQYLPGARVDYEDSLEGSRFVIQNPNAQSSCGCGSSFSV</sequence>
<feature type="binding site" evidence="4">
    <location>
        <position position="53"/>
    </location>
    <ligand>
        <name>iron-sulfur cluster</name>
        <dbReference type="ChEBI" id="CHEBI:30408"/>
    </ligand>
</feature>
<dbReference type="InterPro" id="IPR000361">
    <property type="entry name" value="ATAP_core_dom"/>
</dbReference>
<accession>A0A1G6P8E5</accession>
<evidence type="ECO:0000256" key="1">
    <source>
        <dbReference type="ARBA" id="ARBA00022723"/>
    </source>
</evidence>
<keyword evidence="1 4" id="KW-0479">Metal-binding</keyword>
<proteinExistence type="inferred from homology"/>
<feature type="binding site" evidence="4">
    <location>
        <position position="119"/>
    </location>
    <ligand>
        <name>iron-sulfur cluster</name>
        <dbReference type="ChEBI" id="CHEBI:30408"/>
    </ligand>
</feature>
<dbReference type="NCBIfam" id="NF010147">
    <property type="entry name" value="PRK13623.1"/>
    <property type="match status" value="1"/>
</dbReference>
<dbReference type="InterPro" id="IPR017870">
    <property type="entry name" value="FeS_cluster_insertion_CS"/>
</dbReference>
<dbReference type="InterPro" id="IPR016092">
    <property type="entry name" value="ATAP"/>
</dbReference>
<keyword evidence="2 4" id="KW-0408">Iron</keyword>
<evidence type="ECO:0000259" key="5">
    <source>
        <dbReference type="Pfam" id="PF01521"/>
    </source>
</evidence>
<dbReference type="GO" id="GO:0051537">
    <property type="term" value="F:2 iron, 2 sulfur cluster binding"/>
    <property type="evidence" value="ECO:0007669"/>
    <property type="project" value="TreeGrafter"/>
</dbReference>
<dbReference type="EMBL" id="FMYQ01000010">
    <property type="protein sequence ID" value="SDC76268.1"/>
    <property type="molecule type" value="Genomic_DNA"/>
</dbReference>
<evidence type="ECO:0000256" key="4">
    <source>
        <dbReference type="HAMAP-Rule" id="MF_01380"/>
    </source>
</evidence>
<dbReference type="Proteomes" id="UP000198908">
    <property type="component" value="Unassembled WGS sequence"/>
</dbReference>
<gene>
    <name evidence="4" type="primary">erpA</name>
    <name evidence="6" type="ORF">SAMN05421548_11056</name>
</gene>
<keyword evidence="3 4" id="KW-0411">Iron-sulfur</keyword>
<dbReference type="Gene3D" id="2.60.300.12">
    <property type="entry name" value="HesB-like domain"/>
    <property type="match status" value="1"/>
</dbReference>
<comment type="subunit">
    <text evidence="4">Homodimer.</text>
</comment>
<protein>
    <recommendedName>
        <fullName evidence="4">Putative iron-sulfur cluster insertion protein ErpA</fullName>
    </recommendedName>
</protein>
<comment type="similarity">
    <text evidence="4">Belongs to the HesB/IscA family.</text>
</comment>
<dbReference type="InterPro" id="IPR023063">
    <property type="entry name" value="ErpA_proteobact"/>
</dbReference>